<evidence type="ECO:0000313" key="2">
    <source>
        <dbReference type="Proteomes" id="UP000054544"/>
    </source>
</evidence>
<accession>A0A0D9P4P7</accession>
<sequence length="260" mass="29556">MAGFDDRASRVPYRLEDMWTAPSSPLGDATEACVVMYAQLPLPGADLMNDYYRPMSQCKTEWSDWWNPQIQDIMKHSTSRMVLQGINLVAEYMDMYLLGSKLRRTTPRRKCTLTMFTPSSAMGLRVMREAMESLVKDSRLHLNRTERNPSENHDYYRQQGIIQKTVMAQLDNEEQAVVVVRTESLLPSEISRQVEDETNSSECTASESGELAAIIESSLSILCGNTDIKVHNHFTNQFVYLYGVDPKVLVDTTADARKNP</sequence>
<name>A0A0D9P4P7_METAN</name>
<dbReference type="Proteomes" id="UP000054544">
    <property type="component" value="Unassembled WGS sequence"/>
</dbReference>
<organism evidence="1 2">
    <name type="scientific">Metarhizium anisopliae BRIP 53293</name>
    <dbReference type="NCBI Taxonomy" id="1291518"/>
    <lineage>
        <taxon>Eukaryota</taxon>
        <taxon>Fungi</taxon>
        <taxon>Dikarya</taxon>
        <taxon>Ascomycota</taxon>
        <taxon>Pezizomycotina</taxon>
        <taxon>Sordariomycetes</taxon>
        <taxon>Hypocreomycetidae</taxon>
        <taxon>Hypocreales</taxon>
        <taxon>Clavicipitaceae</taxon>
        <taxon>Metarhizium</taxon>
    </lineage>
</organism>
<reference evidence="2" key="1">
    <citation type="journal article" date="2014" name="BMC Genomics">
        <title>The genome sequence of the biocontrol fungus Metarhizium anisopliae and comparative genomics of Metarhizium species.</title>
        <authorList>
            <person name="Pattemore J.A."/>
            <person name="Hane J.K."/>
            <person name="Williams A.H."/>
            <person name="Wilson B.A."/>
            <person name="Stodart B.J."/>
            <person name="Ash G.J."/>
        </authorList>
    </citation>
    <scope>NUCLEOTIDE SEQUENCE [LARGE SCALE GENOMIC DNA]</scope>
    <source>
        <strain evidence="2">BRIP 53293</strain>
    </source>
</reference>
<keyword evidence="2" id="KW-1185">Reference proteome</keyword>
<proteinExistence type="predicted"/>
<evidence type="ECO:0000313" key="1">
    <source>
        <dbReference type="EMBL" id="KJK79805.1"/>
    </source>
</evidence>
<gene>
    <name evidence="1" type="ORF">H634G_04044</name>
</gene>
<dbReference type="AlphaFoldDB" id="A0A0D9P4P7"/>
<protein>
    <submittedName>
        <fullName evidence="1">Uncharacterized protein</fullName>
    </submittedName>
</protein>
<dbReference type="EMBL" id="KE384729">
    <property type="protein sequence ID" value="KJK79805.1"/>
    <property type="molecule type" value="Genomic_DNA"/>
</dbReference>